<reference evidence="1" key="1">
    <citation type="journal article" date="2015" name="Nature">
        <title>Complex archaea that bridge the gap between prokaryotes and eukaryotes.</title>
        <authorList>
            <person name="Spang A."/>
            <person name="Saw J.H."/>
            <person name="Jorgensen S.L."/>
            <person name="Zaremba-Niedzwiedzka K."/>
            <person name="Martijn J."/>
            <person name="Lind A.E."/>
            <person name="van Eijk R."/>
            <person name="Schleper C."/>
            <person name="Guy L."/>
            <person name="Ettema T.J."/>
        </authorList>
    </citation>
    <scope>NUCLEOTIDE SEQUENCE</scope>
</reference>
<comment type="caution">
    <text evidence="1">The sequence shown here is derived from an EMBL/GenBank/DDBJ whole genome shotgun (WGS) entry which is preliminary data.</text>
</comment>
<sequence length="29" mass="3471">MIQFSIAYKTSFLLFNEEKKVLKKINHLS</sequence>
<dbReference type="AlphaFoldDB" id="A0A0F9M5Y9"/>
<name>A0A0F9M5Y9_9ZZZZ</name>
<organism evidence="1">
    <name type="scientific">marine sediment metagenome</name>
    <dbReference type="NCBI Taxonomy" id="412755"/>
    <lineage>
        <taxon>unclassified sequences</taxon>
        <taxon>metagenomes</taxon>
        <taxon>ecological metagenomes</taxon>
    </lineage>
</organism>
<dbReference type="EMBL" id="LAZR01005106">
    <property type="protein sequence ID" value="KKN02795.1"/>
    <property type="molecule type" value="Genomic_DNA"/>
</dbReference>
<accession>A0A0F9M5Y9</accession>
<evidence type="ECO:0000313" key="1">
    <source>
        <dbReference type="EMBL" id="KKN02795.1"/>
    </source>
</evidence>
<gene>
    <name evidence="1" type="ORF">LCGC14_1114130</name>
</gene>
<protein>
    <submittedName>
        <fullName evidence="1">Uncharacterized protein</fullName>
    </submittedName>
</protein>
<proteinExistence type="predicted"/>